<dbReference type="GO" id="GO:0015940">
    <property type="term" value="P:pantothenate biosynthetic process"/>
    <property type="evidence" value="ECO:0007669"/>
    <property type="project" value="UniProtKB-UniPathway"/>
</dbReference>
<dbReference type="GO" id="GO:0005737">
    <property type="term" value="C:cytoplasm"/>
    <property type="evidence" value="ECO:0007669"/>
    <property type="project" value="TreeGrafter"/>
</dbReference>
<organism evidence="9 10">
    <name type="scientific">Azospirillum palustre</name>
    <dbReference type="NCBI Taxonomy" id="2044885"/>
    <lineage>
        <taxon>Bacteria</taxon>
        <taxon>Pseudomonadati</taxon>
        <taxon>Pseudomonadota</taxon>
        <taxon>Alphaproteobacteria</taxon>
        <taxon>Rhodospirillales</taxon>
        <taxon>Azospirillaceae</taxon>
        <taxon>Azospirillum</taxon>
    </lineage>
</organism>
<keyword evidence="10" id="KW-1185">Reference proteome</keyword>
<evidence type="ECO:0000313" key="10">
    <source>
        <dbReference type="Proteomes" id="UP000225379"/>
    </source>
</evidence>
<feature type="domain" description="Ketopantoate reductase C-terminal" evidence="8">
    <location>
        <begin position="204"/>
        <end position="330"/>
    </location>
</feature>
<dbReference type="InterPro" id="IPR051402">
    <property type="entry name" value="KPR-Related"/>
</dbReference>
<gene>
    <name evidence="9" type="ORF">CRT60_05680</name>
</gene>
<comment type="caution">
    <text evidence="9">The sequence shown here is derived from an EMBL/GenBank/DDBJ whole genome shotgun (WGS) entry which is preliminary data.</text>
</comment>
<evidence type="ECO:0000256" key="6">
    <source>
        <dbReference type="ARBA" id="ARBA00048793"/>
    </source>
</evidence>
<dbReference type="GO" id="GO:0008677">
    <property type="term" value="F:2-dehydropantoate 2-reductase activity"/>
    <property type="evidence" value="ECO:0007669"/>
    <property type="project" value="UniProtKB-EC"/>
</dbReference>
<protein>
    <recommendedName>
        <fullName evidence="3">2-dehydropantoate 2-reductase</fullName>
        <ecNumber evidence="2">1.1.1.169</ecNumber>
    </recommendedName>
    <alternativeName>
        <fullName evidence="5">Ketopantoate reductase</fullName>
    </alternativeName>
</protein>
<dbReference type="InterPro" id="IPR013332">
    <property type="entry name" value="KPR_N"/>
</dbReference>
<dbReference type="Gene3D" id="1.10.1040.10">
    <property type="entry name" value="N-(1-d-carboxylethyl)-l-norvaline Dehydrogenase, domain 2"/>
    <property type="match status" value="1"/>
</dbReference>
<dbReference type="InterPro" id="IPR036291">
    <property type="entry name" value="NAD(P)-bd_dom_sf"/>
</dbReference>
<evidence type="ECO:0000259" key="7">
    <source>
        <dbReference type="Pfam" id="PF02558"/>
    </source>
</evidence>
<evidence type="ECO:0000256" key="4">
    <source>
        <dbReference type="ARBA" id="ARBA00022655"/>
    </source>
</evidence>
<dbReference type="SUPFAM" id="SSF48179">
    <property type="entry name" value="6-phosphogluconate dehydrogenase C-terminal domain-like"/>
    <property type="match status" value="1"/>
</dbReference>
<comment type="catalytic activity">
    <reaction evidence="6">
        <text>(R)-pantoate + NADP(+) = 2-dehydropantoate + NADPH + H(+)</text>
        <dbReference type="Rhea" id="RHEA:16233"/>
        <dbReference type="ChEBI" id="CHEBI:11561"/>
        <dbReference type="ChEBI" id="CHEBI:15378"/>
        <dbReference type="ChEBI" id="CHEBI:15980"/>
        <dbReference type="ChEBI" id="CHEBI:57783"/>
        <dbReference type="ChEBI" id="CHEBI:58349"/>
        <dbReference type="EC" id="1.1.1.169"/>
    </reaction>
</comment>
<evidence type="ECO:0000256" key="2">
    <source>
        <dbReference type="ARBA" id="ARBA00013014"/>
    </source>
</evidence>
<dbReference type="EMBL" id="PDKW01000038">
    <property type="protein sequence ID" value="PGH58628.1"/>
    <property type="molecule type" value="Genomic_DNA"/>
</dbReference>
<proteinExistence type="predicted"/>
<dbReference type="NCBIfam" id="NF005089">
    <property type="entry name" value="PRK06522.1-4"/>
    <property type="match status" value="1"/>
</dbReference>
<dbReference type="Pfam" id="PF08546">
    <property type="entry name" value="ApbA_C"/>
    <property type="match status" value="1"/>
</dbReference>
<keyword evidence="4" id="KW-0566">Pantothenate biosynthesis</keyword>
<dbReference type="InterPro" id="IPR013328">
    <property type="entry name" value="6PGD_dom2"/>
</dbReference>
<evidence type="ECO:0000256" key="3">
    <source>
        <dbReference type="ARBA" id="ARBA00019465"/>
    </source>
</evidence>
<dbReference type="PANTHER" id="PTHR21708:SF45">
    <property type="entry name" value="2-DEHYDROPANTOATE 2-REDUCTASE"/>
    <property type="match status" value="1"/>
</dbReference>
<dbReference type="OrthoDB" id="9796561at2"/>
<dbReference type="SUPFAM" id="SSF51735">
    <property type="entry name" value="NAD(P)-binding Rossmann-fold domains"/>
    <property type="match status" value="1"/>
</dbReference>
<evidence type="ECO:0000313" key="9">
    <source>
        <dbReference type="EMBL" id="PGH58628.1"/>
    </source>
</evidence>
<dbReference type="UniPathway" id="UPA00028">
    <property type="reaction ID" value="UER00004"/>
</dbReference>
<dbReference type="EC" id="1.1.1.169" evidence="2"/>
<feature type="domain" description="Ketopantoate reductase N-terminal" evidence="7">
    <location>
        <begin position="6"/>
        <end position="109"/>
    </location>
</feature>
<dbReference type="PANTHER" id="PTHR21708">
    <property type="entry name" value="PROBABLE 2-DEHYDROPANTOATE 2-REDUCTASE"/>
    <property type="match status" value="1"/>
</dbReference>
<dbReference type="RefSeq" id="WP_098735455.1">
    <property type="nucleotide sequence ID" value="NZ_PDKW01000038.1"/>
</dbReference>
<evidence type="ECO:0000259" key="8">
    <source>
        <dbReference type="Pfam" id="PF08546"/>
    </source>
</evidence>
<accession>A0A2B8BM57</accession>
<name>A0A2B8BM57_9PROT</name>
<evidence type="ECO:0000256" key="1">
    <source>
        <dbReference type="ARBA" id="ARBA00004994"/>
    </source>
</evidence>
<comment type="pathway">
    <text evidence="1">Cofactor biosynthesis; (R)-pantothenate biosynthesis; (R)-pantoate from 3-methyl-2-oxobutanoate: step 2/2.</text>
</comment>
<evidence type="ECO:0000256" key="5">
    <source>
        <dbReference type="ARBA" id="ARBA00032024"/>
    </source>
</evidence>
<sequence>MTAPRICIFGAGAVGSHVAARLLHAGIPGVAVVARGPHLAAMREHGLTFRSNREEFRVALPVATDDPSTLPPQDIVVVTLKAPALPAAAGALARLLASDGVAVFLLNGIPWWWNYGLREGGLREGGGPLPLLDPDAALWRQVGPERALGGVVMSPNEIVEPGVVIHGAHSRFTIGEPDGGDSPRARGLVELFTGAGMPALLSTDIRTDIWRKLLVNAPGNPLAALTRLSAKDRAADPELAELGRRIADEVTDTARALGYDLTQHGDADDTMADSTVWAATRSETRPSMLQDVLLGRSTEVECLLGQVQAFARERSVPTPVIDIVLPILRGLDRSLRR</sequence>
<dbReference type="FunFam" id="1.10.1040.10:FF:000017">
    <property type="entry name" value="2-dehydropantoate 2-reductase"/>
    <property type="match status" value="1"/>
</dbReference>
<dbReference type="Proteomes" id="UP000225379">
    <property type="component" value="Unassembled WGS sequence"/>
</dbReference>
<reference evidence="10" key="1">
    <citation type="submission" date="2017-10" db="EMBL/GenBank/DDBJ databases">
        <authorList>
            <person name="Kravchenko I.K."/>
            <person name="Grouzdev D.S."/>
        </authorList>
    </citation>
    <scope>NUCLEOTIDE SEQUENCE [LARGE SCALE GENOMIC DNA]</scope>
    <source>
        <strain evidence="10">B2</strain>
    </source>
</reference>
<dbReference type="Pfam" id="PF02558">
    <property type="entry name" value="ApbA"/>
    <property type="match status" value="1"/>
</dbReference>
<dbReference type="AlphaFoldDB" id="A0A2B8BM57"/>
<dbReference type="InterPro" id="IPR008927">
    <property type="entry name" value="6-PGluconate_DH-like_C_sf"/>
</dbReference>
<dbReference type="InterPro" id="IPR013752">
    <property type="entry name" value="KPA_reductase"/>
</dbReference>
<dbReference type="Gene3D" id="3.40.50.720">
    <property type="entry name" value="NAD(P)-binding Rossmann-like Domain"/>
    <property type="match status" value="1"/>
</dbReference>